<protein>
    <submittedName>
        <fullName evidence="2">Uncharacterized protein</fullName>
    </submittedName>
</protein>
<accession>A0A9N9X4I4</accession>
<gene>
    <name evidence="2" type="ORF">PHAECO_LOCUS10227</name>
</gene>
<dbReference type="OrthoDB" id="6783383at2759"/>
<dbReference type="Proteomes" id="UP001153737">
    <property type="component" value="Chromosome 6"/>
</dbReference>
<evidence type="ECO:0000313" key="3">
    <source>
        <dbReference type="Proteomes" id="UP001153737"/>
    </source>
</evidence>
<feature type="compositionally biased region" description="Low complexity" evidence="1">
    <location>
        <begin position="1"/>
        <end position="13"/>
    </location>
</feature>
<organism evidence="2 3">
    <name type="scientific">Phaedon cochleariae</name>
    <name type="common">Mustard beetle</name>
    <dbReference type="NCBI Taxonomy" id="80249"/>
    <lineage>
        <taxon>Eukaryota</taxon>
        <taxon>Metazoa</taxon>
        <taxon>Ecdysozoa</taxon>
        <taxon>Arthropoda</taxon>
        <taxon>Hexapoda</taxon>
        <taxon>Insecta</taxon>
        <taxon>Pterygota</taxon>
        <taxon>Neoptera</taxon>
        <taxon>Endopterygota</taxon>
        <taxon>Coleoptera</taxon>
        <taxon>Polyphaga</taxon>
        <taxon>Cucujiformia</taxon>
        <taxon>Chrysomeloidea</taxon>
        <taxon>Chrysomelidae</taxon>
        <taxon>Chrysomelinae</taxon>
        <taxon>Chrysomelini</taxon>
        <taxon>Phaedon</taxon>
    </lineage>
</organism>
<evidence type="ECO:0000256" key="1">
    <source>
        <dbReference type="SAM" id="MobiDB-lite"/>
    </source>
</evidence>
<feature type="region of interest" description="Disordered" evidence="1">
    <location>
        <begin position="1"/>
        <end position="60"/>
    </location>
</feature>
<reference evidence="2" key="1">
    <citation type="submission" date="2022-01" db="EMBL/GenBank/DDBJ databases">
        <authorList>
            <person name="King R."/>
        </authorList>
    </citation>
    <scope>NUCLEOTIDE SEQUENCE</scope>
</reference>
<proteinExistence type="predicted"/>
<dbReference type="EMBL" id="OU896712">
    <property type="protein sequence ID" value="CAG9822676.1"/>
    <property type="molecule type" value="Genomic_DNA"/>
</dbReference>
<evidence type="ECO:0000313" key="2">
    <source>
        <dbReference type="EMBL" id="CAG9822676.1"/>
    </source>
</evidence>
<dbReference type="AlphaFoldDB" id="A0A9N9X4I4"/>
<name>A0A9N9X4I4_PHACE</name>
<sequence>MYIIADGDSGSSSSDEDIDTTEDNSDHPGKIHPQDPPFVRPIPQKCSTKDLDIISSPPITTKTDSTITQLDEEMPVVQSSQSVVLSVSAKTTIEPSTTLTSQSATAVPSIPTVPPLVSTVPSLDIAKTTLSSAPLMIPNVDSSSNLVVVPSNSTAGPSTGTLQAVPFLMQTPNGVGYVSTPDGMLLGLLQGPNISQPQLVAIPLSSLGDLTSSNVKEGSKSKDGSS</sequence>
<reference evidence="2" key="2">
    <citation type="submission" date="2022-10" db="EMBL/GenBank/DDBJ databases">
        <authorList>
            <consortium name="ENA_rothamsted_submissions"/>
            <consortium name="culmorum"/>
            <person name="King R."/>
        </authorList>
    </citation>
    <scope>NUCLEOTIDE SEQUENCE</scope>
</reference>
<keyword evidence="3" id="KW-1185">Reference proteome</keyword>
<feature type="compositionally biased region" description="Acidic residues" evidence="1">
    <location>
        <begin position="14"/>
        <end position="23"/>
    </location>
</feature>
<feature type="compositionally biased region" description="Basic and acidic residues" evidence="1">
    <location>
        <begin position="24"/>
        <end position="33"/>
    </location>
</feature>